<evidence type="ECO:0000256" key="4">
    <source>
        <dbReference type="ARBA" id="ARBA00019232"/>
    </source>
</evidence>
<dbReference type="GO" id="GO:0009003">
    <property type="term" value="F:signal peptidase activity"/>
    <property type="evidence" value="ECO:0007669"/>
    <property type="project" value="UniProtKB-EC"/>
</dbReference>
<feature type="active site" evidence="7">
    <location>
        <position position="56"/>
    </location>
</feature>
<dbReference type="EC" id="3.4.21.89" evidence="3 8"/>
<dbReference type="PROSITE" id="PS00501">
    <property type="entry name" value="SPASE_I_1"/>
    <property type="match status" value="1"/>
</dbReference>
<dbReference type="Proteomes" id="UP000320772">
    <property type="component" value="Unassembled WGS sequence"/>
</dbReference>
<dbReference type="InterPro" id="IPR019756">
    <property type="entry name" value="Pept_S26A_signal_pept_1_Ser-AS"/>
</dbReference>
<dbReference type="PANTHER" id="PTHR43390">
    <property type="entry name" value="SIGNAL PEPTIDASE I"/>
    <property type="match status" value="1"/>
</dbReference>
<evidence type="ECO:0000256" key="6">
    <source>
        <dbReference type="ARBA" id="ARBA00022801"/>
    </source>
</evidence>
<dbReference type="EMBL" id="BJLY01000001">
    <property type="protein sequence ID" value="GEB02934.1"/>
    <property type="molecule type" value="Genomic_DNA"/>
</dbReference>
<keyword evidence="6 8" id="KW-0378">Hydrolase</keyword>
<evidence type="ECO:0000256" key="1">
    <source>
        <dbReference type="ARBA" id="ARBA00000677"/>
    </source>
</evidence>
<evidence type="ECO:0000256" key="10">
    <source>
        <dbReference type="SAM" id="MobiDB-lite"/>
    </source>
</evidence>
<dbReference type="NCBIfam" id="TIGR02227">
    <property type="entry name" value="sigpep_I_bact"/>
    <property type="match status" value="1"/>
</dbReference>
<evidence type="ECO:0000256" key="3">
    <source>
        <dbReference type="ARBA" id="ARBA00013208"/>
    </source>
</evidence>
<dbReference type="SUPFAM" id="SSF51306">
    <property type="entry name" value="LexA/Signal peptidase"/>
    <property type="match status" value="1"/>
</dbReference>
<dbReference type="InterPro" id="IPR000223">
    <property type="entry name" value="Pept_S26A_signal_pept_1"/>
</dbReference>
<sequence length="271" mass="30514">MTKENRPVQGSESAGDKPARREETLGESIRYFCVLLLAVFAVRSLVVEPFNIPSGSMIPTLQIGDFVLVSKFSYGYSRFSFPFSPNVFSGRILSSEPHRGDVAVFRFTRDTSVDYIKRIIGLPGDHIQVTGGKLILNGIEVPRTSLGHYEVLDENNRLLSGDRYRESLPGSAGRPTVEHDILKLTDEGFANDTPEYVVPEGSFFAMGDDRDDSADSRFQGDGPEDLGFVPMQNLVGRAPIVLFSMDMRHPAWQFWYWPTEIRWNRFLHSVT</sequence>
<evidence type="ECO:0000256" key="2">
    <source>
        <dbReference type="ARBA" id="ARBA00009370"/>
    </source>
</evidence>
<feature type="region of interest" description="Disordered" evidence="10">
    <location>
        <begin position="1"/>
        <end position="21"/>
    </location>
</feature>
<reference evidence="12 13" key="1">
    <citation type="submission" date="2019-06" db="EMBL/GenBank/DDBJ databases">
        <title>Whole genome shotgun sequence of Gluconobacter roseus NBRC 3990.</title>
        <authorList>
            <person name="Hosoyama A."/>
            <person name="Uohara A."/>
            <person name="Ohji S."/>
            <person name="Ichikawa N."/>
        </authorList>
    </citation>
    <scope>NUCLEOTIDE SEQUENCE [LARGE SCALE GENOMIC DNA]</scope>
    <source>
        <strain evidence="12 13">NBRC 3990</strain>
    </source>
</reference>
<keyword evidence="5 8" id="KW-0645">Protease</keyword>
<comment type="caution">
    <text evidence="12">The sequence shown here is derived from an EMBL/GenBank/DDBJ whole genome shotgun (WGS) entry which is preliminary data.</text>
</comment>
<dbReference type="InterPro" id="IPR019757">
    <property type="entry name" value="Pept_S26A_signal_pept_1_Lys-AS"/>
</dbReference>
<protein>
    <recommendedName>
        <fullName evidence="4 8">Signal peptidase I</fullName>
        <ecNumber evidence="3 8">3.4.21.89</ecNumber>
    </recommendedName>
</protein>
<evidence type="ECO:0000259" key="11">
    <source>
        <dbReference type="Pfam" id="PF10502"/>
    </source>
</evidence>
<evidence type="ECO:0000256" key="8">
    <source>
        <dbReference type="RuleBase" id="RU003993"/>
    </source>
</evidence>
<keyword evidence="13" id="KW-1185">Reference proteome</keyword>
<evidence type="ECO:0000313" key="13">
    <source>
        <dbReference type="Proteomes" id="UP000320772"/>
    </source>
</evidence>
<dbReference type="Gene3D" id="2.10.109.10">
    <property type="entry name" value="Umud Fragment, subunit A"/>
    <property type="match status" value="1"/>
</dbReference>
<comment type="catalytic activity">
    <reaction evidence="1 8">
        <text>Cleavage of hydrophobic, N-terminal signal or leader sequences from secreted and periplasmic proteins.</text>
        <dbReference type="EC" id="3.4.21.89"/>
    </reaction>
</comment>
<accession>A0A4Y3M2Z5</accession>
<dbReference type="PROSITE" id="PS00760">
    <property type="entry name" value="SPASE_I_2"/>
    <property type="match status" value="1"/>
</dbReference>
<proteinExistence type="inferred from homology"/>
<dbReference type="PANTHER" id="PTHR43390:SF1">
    <property type="entry name" value="CHLOROPLAST PROCESSING PEPTIDASE"/>
    <property type="match status" value="1"/>
</dbReference>
<evidence type="ECO:0000256" key="5">
    <source>
        <dbReference type="ARBA" id="ARBA00022670"/>
    </source>
</evidence>
<dbReference type="CDD" id="cd06530">
    <property type="entry name" value="S26_SPase_I"/>
    <property type="match status" value="1"/>
</dbReference>
<dbReference type="Pfam" id="PF10502">
    <property type="entry name" value="Peptidase_S26"/>
    <property type="match status" value="1"/>
</dbReference>
<dbReference type="GO" id="GO:0004252">
    <property type="term" value="F:serine-type endopeptidase activity"/>
    <property type="evidence" value="ECO:0007669"/>
    <property type="project" value="InterPro"/>
</dbReference>
<evidence type="ECO:0000256" key="7">
    <source>
        <dbReference type="PIRSR" id="PIRSR600223-1"/>
    </source>
</evidence>
<dbReference type="GO" id="GO:0016020">
    <property type="term" value="C:membrane"/>
    <property type="evidence" value="ECO:0007669"/>
    <property type="project" value="UniProtKB-SubCell"/>
</dbReference>
<dbReference type="STRING" id="586239.AD943_05430"/>
<evidence type="ECO:0000256" key="9">
    <source>
        <dbReference type="RuleBase" id="RU362042"/>
    </source>
</evidence>
<name>A0A4Y3M2Z5_9PROT</name>
<feature type="domain" description="Peptidase S26" evidence="11">
    <location>
        <begin position="27"/>
        <end position="242"/>
    </location>
</feature>
<feature type="active site" evidence="7">
    <location>
        <position position="117"/>
    </location>
</feature>
<comment type="similarity">
    <text evidence="2 9">Belongs to the peptidase S26 family.</text>
</comment>
<organism evidence="12 13">
    <name type="scientific">Gluconobacter roseus NBRC 3990</name>
    <dbReference type="NCBI Taxonomy" id="1307950"/>
    <lineage>
        <taxon>Bacteria</taxon>
        <taxon>Pseudomonadati</taxon>
        <taxon>Pseudomonadota</taxon>
        <taxon>Alphaproteobacteria</taxon>
        <taxon>Acetobacterales</taxon>
        <taxon>Acetobacteraceae</taxon>
        <taxon>Gluconobacter</taxon>
    </lineage>
</organism>
<dbReference type="PRINTS" id="PR00727">
    <property type="entry name" value="LEADERPTASE"/>
</dbReference>
<comment type="subcellular location">
    <subcellularLocation>
        <location evidence="9">Membrane</location>
        <topology evidence="9">Single-pass type II membrane protein</topology>
    </subcellularLocation>
</comment>
<dbReference type="GO" id="GO:0006465">
    <property type="term" value="P:signal peptide processing"/>
    <property type="evidence" value="ECO:0007669"/>
    <property type="project" value="InterPro"/>
</dbReference>
<evidence type="ECO:0000313" key="12">
    <source>
        <dbReference type="EMBL" id="GEB02934.1"/>
    </source>
</evidence>
<dbReference type="InterPro" id="IPR019533">
    <property type="entry name" value="Peptidase_S26"/>
</dbReference>
<dbReference type="InterPro" id="IPR036286">
    <property type="entry name" value="LexA/Signal_pep-like_sf"/>
</dbReference>
<dbReference type="AlphaFoldDB" id="A0A4Y3M2Z5"/>
<gene>
    <name evidence="12" type="ORF">GRO01_05100</name>
</gene>